<evidence type="ECO:0008006" key="4">
    <source>
        <dbReference type="Google" id="ProtNLM"/>
    </source>
</evidence>
<dbReference type="STRING" id="517418.Ctha_1290"/>
<gene>
    <name evidence="2" type="ordered locus">Ctha_1290</name>
</gene>
<dbReference type="AlphaFoldDB" id="B3QZ60"/>
<sequence>MRITSTKHSFLKRLFLVLFAFTLSVGTVGCDDDDNGTNTDESCTPLEIIDPTTSNTITGTLKFTYAGGAISESLWPHSASTSDAVAGYFRIGLIPATSAGMATSGPAYLLGGTGMGTGMKYCMLTNNTLEYQFTDVINGTYLVAPTYENIRDANTVRKSVGLGHWGDATKYGYGTSITVNSDAHQNIDMYCDMAVGAYAYDAMRRAGLDSGSVVGTVTVDDATNWPTGTPGFGQTEPYLALIGYKDYETKAAAIAAGGVAPDLYVVIPKPATTDVNIMAFIDKTHISFASGDQTYKCIIIDSFTGISYTDDTAEPLAQYENLTTGDGSFTFNVTYPLLVWQTNITLP</sequence>
<evidence type="ECO:0000313" key="3">
    <source>
        <dbReference type="Proteomes" id="UP000001208"/>
    </source>
</evidence>
<name>B3QZ60_CHLT3</name>
<accession>B3QZ60</accession>
<reference evidence="2 3" key="1">
    <citation type="submission" date="2008-06" db="EMBL/GenBank/DDBJ databases">
        <title>Complete sequence of Chloroherpeton thalassium ATCC 35110.</title>
        <authorList>
            <consortium name="US DOE Joint Genome Institute"/>
            <person name="Lucas S."/>
            <person name="Copeland A."/>
            <person name="Lapidus A."/>
            <person name="Glavina del Rio T."/>
            <person name="Dalin E."/>
            <person name="Tice H."/>
            <person name="Bruce D."/>
            <person name="Goodwin L."/>
            <person name="Pitluck S."/>
            <person name="Schmutz J."/>
            <person name="Larimer F."/>
            <person name="Land M."/>
            <person name="Hauser L."/>
            <person name="Kyrpides N."/>
            <person name="Mikhailova N."/>
            <person name="Liu Z."/>
            <person name="Li T."/>
            <person name="Zhao F."/>
            <person name="Overmann J."/>
            <person name="Bryant D.A."/>
            <person name="Richardson P."/>
        </authorList>
    </citation>
    <scope>NUCLEOTIDE SEQUENCE [LARGE SCALE GENOMIC DNA]</scope>
    <source>
        <strain evidence="3">ATCC 35110 / GB-78</strain>
    </source>
</reference>
<dbReference type="RefSeq" id="WP_012499837.1">
    <property type="nucleotide sequence ID" value="NC_011026.1"/>
</dbReference>
<dbReference type="HOGENOM" id="CLU_798539_0_0_10"/>
<dbReference type="KEGG" id="cts:Ctha_1290"/>
<organism evidence="2 3">
    <name type="scientific">Chloroherpeton thalassium (strain ATCC 35110 / GB-78)</name>
    <dbReference type="NCBI Taxonomy" id="517418"/>
    <lineage>
        <taxon>Bacteria</taxon>
        <taxon>Pseudomonadati</taxon>
        <taxon>Chlorobiota</taxon>
        <taxon>Chlorobiia</taxon>
        <taxon>Chlorobiales</taxon>
        <taxon>Chloroherpetonaceae</taxon>
        <taxon>Chloroherpeton</taxon>
    </lineage>
</organism>
<dbReference type="PROSITE" id="PS51257">
    <property type="entry name" value="PROKAR_LIPOPROTEIN"/>
    <property type="match status" value="1"/>
</dbReference>
<dbReference type="eggNOG" id="ENOG502ZFQQ">
    <property type="taxonomic scope" value="Bacteria"/>
</dbReference>
<evidence type="ECO:0000313" key="2">
    <source>
        <dbReference type="EMBL" id="ACF13753.1"/>
    </source>
</evidence>
<keyword evidence="1" id="KW-0732">Signal</keyword>
<dbReference type="EMBL" id="CP001100">
    <property type="protein sequence ID" value="ACF13753.1"/>
    <property type="molecule type" value="Genomic_DNA"/>
</dbReference>
<evidence type="ECO:0000256" key="1">
    <source>
        <dbReference type="SAM" id="SignalP"/>
    </source>
</evidence>
<dbReference type="Proteomes" id="UP000001208">
    <property type="component" value="Chromosome"/>
</dbReference>
<protein>
    <recommendedName>
        <fullName evidence="4">Lipoprotein</fullName>
    </recommendedName>
</protein>
<proteinExistence type="predicted"/>
<feature type="signal peptide" evidence="1">
    <location>
        <begin position="1"/>
        <end position="29"/>
    </location>
</feature>
<feature type="chain" id="PRO_5002797793" description="Lipoprotein" evidence="1">
    <location>
        <begin position="30"/>
        <end position="347"/>
    </location>
</feature>
<keyword evidence="3" id="KW-1185">Reference proteome</keyword>